<dbReference type="AlphaFoldDB" id="A0A0R1PP65"/>
<dbReference type="GO" id="GO:1901135">
    <property type="term" value="P:carbohydrate derivative metabolic process"/>
    <property type="evidence" value="ECO:0007669"/>
    <property type="project" value="InterPro"/>
</dbReference>
<keyword evidence="1" id="KW-0805">Transcription regulation</keyword>
<dbReference type="CDD" id="cd05013">
    <property type="entry name" value="SIS_RpiR"/>
    <property type="match status" value="1"/>
</dbReference>
<gene>
    <name evidence="6" type="ORF">FD33_GL001044</name>
</gene>
<keyword evidence="3" id="KW-0804">Transcription</keyword>
<dbReference type="Gene3D" id="3.40.50.10490">
    <property type="entry name" value="Glucose-6-phosphate isomerase like protein, domain 1"/>
    <property type="match status" value="1"/>
</dbReference>
<dbReference type="PANTHER" id="PTHR30514">
    <property type="entry name" value="GLUCOKINASE"/>
    <property type="match status" value="1"/>
</dbReference>
<feature type="domain" description="HTH rpiR-type" evidence="4">
    <location>
        <begin position="6"/>
        <end position="82"/>
    </location>
</feature>
<dbReference type="InterPro" id="IPR001347">
    <property type="entry name" value="SIS_dom"/>
</dbReference>
<dbReference type="GO" id="GO:0097367">
    <property type="term" value="F:carbohydrate derivative binding"/>
    <property type="evidence" value="ECO:0007669"/>
    <property type="project" value="InterPro"/>
</dbReference>
<reference evidence="6 7" key="1">
    <citation type="journal article" date="2015" name="Genome Announc.">
        <title>Expanding the biotechnology potential of lactobacilli through comparative genomics of 213 strains and associated genera.</title>
        <authorList>
            <person name="Sun Z."/>
            <person name="Harris H.M."/>
            <person name="McCann A."/>
            <person name="Guo C."/>
            <person name="Argimon S."/>
            <person name="Zhang W."/>
            <person name="Yang X."/>
            <person name="Jeffery I.B."/>
            <person name="Cooney J.C."/>
            <person name="Kagawa T.F."/>
            <person name="Liu W."/>
            <person name="Song Y."/>
            <person name="Salvetti E."/>
            <person name="Wrobel A."/>
            <person name="Rasinkangas P."/>
            <person name="Parkhill J."/>
            <person name="Rea M.C."/>
            <person name="O'Sullivan O."/>
            <person name="Ritari J."/>
            <person name="Douillard F.P."/>
            <person name="Paul Ross R."/>
            <person name="Yang R."/>
            <person name="Briner A.E."/>
            <person name="Felis G.E."/>
            <person name="de Vos W.M."/>
            <person name="Barrangou R."/>
            <person name="Klaenhammer T.R."/>
            <person name="Caufield P.W."/>
            <person name="Cui Y."/>
            <person name="Zhang H."/>
            <person name="O'Toole P.W."/>
        </authorList>
    </citation>
    <scope>NUCLEOTIDE SEQUENCE [LARGE SCALE GENOMIC DNA]</scope>
    <source>
        <strain evidence="6 7">DSM 13238</strain>
    </source>
</reference>
<dbReference type="SUPFAM" id="SSF53697">
    <property type="entry name" value="SIS domain"/>
    <property type="match status" value="1"/>
</dbReference>
<dbReference type="InterPro" id="IPR036388">
    <property type="entry name" value="WH-like_DNA-bd_sf"/>
</dbReference>
<evidence type="ECO:0000256" key="1">
    <source>
        <dbReference type="ARBA" id="ARBA00023015"/>
    </source>
</evidence>
<name>A0A0R1PP65_9LACO</name>
<feature type="domain" description="SIS" evidence="5">
    <location>
        <begin position="128"/>
        <end position="269"/>
    </location>
</feature>
<dbReference type="Gene3D" id="1.10.10.10">
    <property type="entry name" value="Winged helix-like DNA-binding domain superfamily/Winged helix DNA-binding domain"/>
    <property type="match status" value="1"/>
</dbReference>
<keyword evidence="2" id="KW-0238">DNA-binding</keyword>
<dbReference type="SUPFAM" id="SSF46689">
    <property type="entry name" value="Homeodomain-like"/>
    <property type="match status" value="1"/>
</dbReference>
<evidence type="ECO:0000313" key="6">
    <source>
        <dbReference type="EMBL" id="KRL32100.1"/>
    </source>
</evidence>
<dbReference type="InterPro" id="IPR047640">
    <property type="entry name" value="RpiR-like"/>
</dbReference>
<protein>
    <submittedName>
        <fullName evidence="6">Transcriptional regulator RpiR family protein</fullName>
    </submittedName>
</protein>
<organism evidence="6 7">
    <name type="scientific">Companilactobacillus paralimentarius DSM 13238 = JCM 10415</name>
    <dbReference type="NCBI Taxonomy" id="1122151"/>
    <lineage>
        <taxon>Bacteria</taxon>
        <taxon>Bacillati</taxon>
        <taxon>Bacillota</taxon>
        <taxon>Bacilli</taxon>
        <taxon>Lactobacillales</taxon>
        <taxon>Lactobacillaceae</taxon>
        <taxon>Companilactobacillus</taxon>
    </lineage>
</organism>
<accession>A0A0R1PP65</accession>
<dbReference type="Proteomes" id="UP000051908">
    <property type="component" value="Unassembled WGS sequence"/>
</dbReference>
<proteinExistence type="predicted"/>
<evidence type="ECO:0000259" key="4">
    <source>
        <dbReference type="PROSITE" id="PS51071"/>
    </source>
</evidence>
<keyword evidence="7" id="KW-1185">Reference proteome</keyword>
<dbReference type="EMBL" id="AZES01000018">
    <property type="protein sequence ID" value="KRL32100.1"/>
    <property type="molecule type" value="Genomic_DNA"/>
</dbReference>
<dbReference type="Pfam" id="PF01380">
    <property type="entry name" value="SIS"/>
    <property type="match status" value="1"/>
</dbReference>
<comment type="caution">
    <text evidence="6">The sequence shown here is derived from an EMBL/GenBank/DDBJ whole genome shotgun (WGS) entry which is preliminary data.</text>
</comment>
<dbReference type="PATRIC" id="fig|1122151.5.peg.1083"/>
<dbReference type="GO" id="GO:0003677">
    <property type="term" value="F:DNA binding"/>
    <property type="evidence" value="ECO:0007669"/>
    <property type="project" value="UniProtKB-KW"/>
</dbReference>
<dbReference type="Pfam" id="PF01418">
    <property type="entry name" value="HTH_6"/>
    <property type="match status" value="1"/>
</dbReference>
<evidence type="ECO:0000256" key="3">
    <source>
        <dbReference type="ARBA" id="ARBA00023163"/>
    </source>
</evidence>
<dbReference type="PANTHER" id="PTHR30514:SF10">
    <property type="entry name" value="MURR_RPIR FAMILY TRANSCRIPTIONAL REGULATOR"/>
    <property type="match status" value="1"/>
</dbReference>
<dbReference type="InterPro" id="IPR035472">
    <property type="entry name" value="RpiR-like_SIS"/>
</dbReference>
<dbReference type="GO" id="GO:0003700">
    <property type="term" value="F:DNA-binding transcription factor activity"/>
    <property type="evidence" value="ECO:0007669"/>
    <property type="project" value="InterPro"/>
</dbReference>
<dbReference type="PROSITE" id="PS51464">
    <property type="entry name" value="SIS"/>
    <property type="match status" value="1"/>
</dbReference>
<evidence type="ECO:0000259" key="5">
    <source>
        <dbReference type="PROSITE" id="PS51464"/>
    </source>
</evidence>
<dbReference type="InterPro" id="IPR000281">
    <property type="entry name" value="HTH_RpiR"/>
</dbReference>
<evidence type="ECO:0000313" key="7">
    <source>
        <dbReference type="Proteomes" id="UP000051908"/>
    </source>
</evidence>
<dbReference type="PROSITE" id="PS51071">
    <property type="entry name" value="HTH_RPIR"/>
    <property type="match status" value="1"/>
</dbReference>
<dbReference type="InterPro" id="IPR009057">
    <property type="entry name" value="Homeodomain-like_sf"/>
</dbReference>
<dbReference type="InterPro" id="IPR046348">
    <property type="entry name" value="SIS_dom_sf"/>
</dbReference>
<evidence type="ECO:0000256" key="2">
    <source>
        <dbReference type="ARBA" id="ARBA00023125"/>
    </source>
</evidence>
<sequence>MEGNGMSVRGRILNSQSELSAAERKVAEFILQNPNKTIQMTAVQLATASGSSPASVIRLTKHLEIDSFTTLKILLSSDLTKNQSDPKMNDDIRPNEDLNSIKGKLLTSALESIRETTDQLNRGEVTRLVKAIIGSNQLFLFGVGASNLVAENISQKWNRIGYPTVADDDLNSLVPKLVNAKKGGILWVISNSGESPEVLIAAKNAKKYNLKLVSLTRFGKNSLAKLSDIAVHTSQPKESPNRIAATNSLLAQFMIIDIIFYYFVSQTYDSSSKVLIDSHNAIEQYKRGLQG</sequence>